<evidence type="ECO:0000313" key="9">
    <source>
        <dbReference type="Proteomes" id="UP000176284"/>
    </source>
</evidence>
<dbReference type="GO" id="GO:0003735">
    <property type="term" value="F:structural constituent of ribosome"/>
    <property type="evidence" value="ECO:0007669"/>
    <property type="project" value="InterPro"/>
</dbReference>
<accession>A0A1G1ZW20</accession>
<dbReference type="GO" id="GO:0022625">
    <property type="term" value="C:cytosolic large ribosomal subunit"/>
    <property type="evidence" value="ECO:0007669"/>
    <property type="project" value="TreeGrafter"/>
</dbReference>
<keyword evidence="5 7" id="KW-0687">Ribonucleoprotein</keyword>
<keyword evidence="4 7" id="KW-0689">Ribosomal protein</keyword>
<dbReference type="CDD" id="cd00432">
    <property type="entry name" value="Ribosomal_L18_L5e"/>
    <property type="match status" value="1"/>
</dbReference>
<organism evidence="8 9">
    <name type="scientific">Candidatus Harrisonbacteria bacterium RIFCSPLOWO2_02_FULL_45_10c</name>
    <dbReference type="NCBI Taxonomy" id="1798410"/>
    <lineage>
        <taxon>Bacteria</taxon>
        <taxon>Candidatus Harrisoniibacteriota</taxon>
    </lineage>
</organism>
<dbReference type="PANTHER" id="PTHR12899">
    <property type="entry name" value="39S RIBOSOMAL PROTEIN L18, MITOCHONDRIAL"/>
    <property type="match status" value="1"/>
</dbReference>
<evidence type="ECO:0000256" key="1">
    <source>
        <dbReference type="ARBA" id="ARBA00007116"/>
    </source>
</evidence>
<gene>
    <name evidence="7" type="primary">rplR</name>
    <name evidence="8" type="ORF">A3H63_02850</name>
</gene>
<dbReference type="InterPro" id="IPR057268">
    <property type="entry name" value="Ribosomal_L18"/>
</dbReference>
<dbReference type="EMBL" id="MHJM01000002">
    <property type="protein sequence ID" value="OGY68336.1"/>
    <property type="molecule type" value="Genomic_DNA"/>
</dbReference>
<proteinExistence type="inferred from homology"/>
<evidence type="ECO:0000313" key="8">
    <source>
        <dbReference type="EMBL" id="OGY68336.1"/>
    </source>
</evidence>
<protein>
    <recommendedName>
        <fullName evidence="6 7">Large ribosomal subunit protein uL18</fullName>
    </recommendedName>
</protein>
<dbReference type="InterPro" id="IPR004389">
    <property type="entry name" value="Ribosomal_uL18_bac-type"/>
</dbReference>
<dbReference type="AlphaFoldDB" id="A0A1G1ZW20"/>
<dbReference type="NCBIfam" id="TIGR00060">
    <property type="entry name" value="L18_bact"/>
    <property type="match status" value="1"/>
</dbReference>
<dbReference type="PANTHER" id="PTHR12899:SF3">
    <property type="entry name" value="LARGE RIBOSOMAL SUBUNIT PROTEIN UL18M"/>
    <property type="match status" value="1"/>
</dbReference>
<dbReference type="InterPro" id="IPR005484">
    <property type="entry name" value="Ribosomal_uL18_bac/plant/anim"/>
</dbReference>
<comment type="similarity">
    <text evidence="1 7">Belongs to the universal ribosomal protein uL18 family.</text>
</comment>
<comment type="subunit">
    <text evidence="7">Part of the 50S ribosomal subunit; part of the 5S rRNA/L5/L18/L25 subcomplex. Contacts the 5S and 23S rRNAs.</text>
</comment>
<evidence type="ECO:0000256" key="6">
    <source>
        <dbReference type="ARBA" id="ARBA00035197"/>
    </source>
</evidence>
<dbReference type="Proteomes" id="UP000176284">
    <property type="component" value="Unassembled WGS sequence"/>
</dbReference>
<dbReference type="GO" id="GO:0008097">
    <property type="term" value="F:5S rRNA binding"/>
    <property type="evidence" value="ECO:0007669"/>
    <property type="project" value="TreeGrafter"/>
</dbReference>
<name>A0A1G1ZW20_9BACT</name>
<evidence type="ECO:0000256" key="5">
    <source>
        <dbReference type="ARBA" id="ARBA00023274"/>
    </source>
</evidence>
<dbReference type="Pfam" id="PF00861">
    <property type="entry name" value="Ribosomal_L18p"/>
    <property type="match status" value="1"/>
</dbReference>
<dbReference type="HAMAP" id="MF_01337_B">
    <property type="entry name" value="Ribosomal_uL18_B"/>
    <property type="match status" value="1"/>
</dbReference>
<evidence type="ECO:0000256" key="3">
    <source>
        <dbReference type="ARBA" id="ARBA00022884"/>
    </source>
</evidence>
<evidence type="ECO:0000256" key="2">
    <source>
        <dbReference type="ARBA" id="ARBA00022730"/>
    </source>
</evidence>
<evidence type="ECO:0000256" key="4">
    <source>
        <dbReference type="ARBA" id="ARBA00022980"/>
    </source>
</evidence>
<evidence type="ECO:0000256" key="7">
    <source>
        <dbReference type="HAMAP-Rule" id="MF_01337"/>
    </source>
</evidence>
<dbReference type="GO" id="GO:0006412">
    <property type="term" value="P:translation"/>
    <property type="evidence" value="ECO:0007669"/>
    <property type="project" value="UniProtKB-UniRule"/>
</dbReference>
<dbReference type="SUPFAM" id="SSF53137">
    <property type="entry name" value="Translational machinery components"/>
    <property type="match status" value="1"/>
</dbReference>
<comment type="caution">
    <text evidence="8">The sequence shown here is derived from an EMBL/GenBank/DDBJ whole genome shotgun (WGS) entry which is preliminary data.</text>
</comment>
<reference evidence="8 9" key="1">
    <citation type="journal article" date="2016" name="Nat. Commun.">
        <title>Thousands of microbial genomes shed light on interconnected biogeochemical processes in an aquifer system.</title>
        <authorList>
            <person name="Anantharaman K."/>
            <person name="Brown C.T."/>
            <person name="Hug L.A."/>
            <person name="Sharon I."/>
            <person name="Castelle C.J."/>
            <person name="Probst A.J."/>
            <person name="Thomas B.C."/>
            <person name="Singh A."/>
            <person name="Wilkins M.J."/>
            <person name="Karaoz U."/>
            <person name="Brodie E.L."/>
            <person name="Williams K.H."/>
            <person name="Hubbard S.S."/>
            <person name="Banfield J.F."/>
        </authorList>
    </citation>
    <scope>NUCLEOTIDE SEQUENCE [LARGE SCALE GENOMIC DNA]</scope>
</reference>
<keyword evidence="2 7" id="KW-0699">rRNA-binding</keyword>
<dbReference type="Gene3D" id="3.30.420.100">
    <property type="match status" value="1"/>
</dbReference>
<comment type="function">
    <text evidence="7">This is one of the proteins that bind and probably mediate the attachment of the 5S RNA into the large ribosomal subunit, where it forms part of the central protuberance.</text>
</comment>
<sequence length="116" mass="12674">MKDIKHKNEQRARRRKRNRAKIFGTAERPRLSIFCSNQYTSVQIIDDSAGRTLAAGSTKGMKSGSKSAQAKILGEVIAQKAAATGVKKVVFNKGAYAYHGRVKAFAESARSKGLVF</sequence>
<dbReference type="STRING" id="1798410.A3H63_02850"/>
<keyword evidence="3 7" id="KW-0694">RNA-binding</keyword>